<feature type="transmembrane region" description="Helical" evidence="7">
    <location>
        <begin position="9"/>
        <end position="27"/>
    </location>
</feature>
<reference evidence="10" key="2">
    <citation type="submission" date="2019-09" db="EMBL/GenBank/DDBJ databases">
        <title>Comparative genomic analysis of Lactobacillus helveticus.</title>
        <authorList>
            <person name="Zhang H."/>
            <person name="Chen Y."/>
            <person name="Zhong Z."/>
        </authorList>
    </citation>
    <scope>NUCLEOTIDE SEQUENCE</scope>
    <source>
        <strain evidence="10">IMAU50013</strain>
    </source>
</reference>
<reference evidence="8 11" key="1">
    <citation type="submission" date="2017-02" db="EMBL/GenBank/DDBJ databases">
        <title>Complete genome sequence of Lactobacillus helveticus.</title>
        <authorList>
            <person name="Kim J.F."/>
            <person name="Chung Y."/>
            <person name="Kwak M."/>
        </authorList>
    </citation>
    <scope>NUCLEOTIDE SEQUENCE [LARGE SCALE GENOMIC DNA]</scope>
    <source>
        <strain evidence="8 11">LH5</strain>
    </source>
</reference>
<keyword evidence="2" id="KW-0732">Signal</keyword>
<keyword evidence="4" id="KW-0564">Palmitate</keyword>
<name>A0A0R2MNS4_LACHE</name>
<dbReference type="EMBL" id="BLYO01000192">
    <property type="protein sequence ID" value="GFO99090.1"/>
    <property type="molecule type" value="Genomic_DNA"/>
</dbReference>
<dbReference type="eggNOG" id="COG1464">
    <property type="taxonomic scope" value="Bacteria"/>
</dbReference>
<reference evidence="9" key="3">
    <citation type="submission" date="2020-07" db="EMBL/GenBank/DDBJ databases">
        <title>Draft genome sequence of Lactobacillus helveticus strain H-8.</title>
        <authorList>
            <person name="Endo A."/>
            <person name="Maeno S."/>
            <person name="Kido Y."/>
        </authorList>
    </citation>
    <scope>NUCLEOTIDE SEQUENCE</scope>
    <source>
        <strain evidence="9">H-8</strain>
    </source>
</reference>
<evidence type="ECO:0000256" key="4">
    <source>
        <dbReference type="ARBA" id="ARBA00023139"/>
    </source>
</evidence>
<dbReference type="EMBL" id="CP019581">
    <property type="protein sequence ID" value="AZK90878.1"/>
    <property type="molecule type" value="Genomic_DNA"/>
</dbReference>
<evidence type="ECO:0000313" key="10">
    <source>
        <dbReference type="EMBL" id="NRN91217.1"/>
    </source>
</evidence>
<keyword evidence="7" id="KW-0812">Transmembrane</keyword>
<keyword evidence="5 6" id="KW-0449">Lipoprotein</keyword>
<dbReference type="InterPro" id="IPR004872">
    <property type="entry name" value="Lipoprotein_NlpA"/>
</dbReference>
<proteinExistence type="inferred from homology"/>
<dbReference type="PANTHER" id="PTHR30429:SF0">
    <property type="entry name" value="METHIONINE-BINDING LIPOPROTEIN METQ"/>
    <property type="match status" value="1"/>
</dbReference>
<evidence type="ECO:0000256" key="1">
    <source>
        <dbReference type="ARBA" id="ARBA00004635"/>
    </source>
</evidence>
<sequence length="286" mass="31862">MRKRRRRNTIIWSIIGVLIIIAGWFSFGPGLNFNNQAQNKVVTVGVVGQSKQDAAIWKSVAKTAKEKYGITIKIKNFTDYNQPNKALKSGDVDLNAFQHYAFLDAWNKSNGGGVVPIGKTYIAPIRLYSKKYHKLADLPDGATIAIPNDATNESRALFVLKNAGLIDLRKGKTLVTVADITKNPHNLKLKEISTEQTGRVINSVDASVVNNDYAGPAGLGDKQTIYIEPVNKDSKQWINIICARKGEENNKLYKDVVKAFQTKKTKQLTKHFYGNSQITAWDIKIK</sequence>
<evidence type="ECO:0000256" key="2">
    <source>
        <dbReference type="ARBA" id="ARBA00022729"/>
    </source>
</evidence>
<keyword evidence="7" id="KW-1133">Transmembrane helix</keyword>
<dbReference type="Gene3D" id="3.40.190.10">
    <property type="entry name" value="Periplasmic binding protein-like II"/>
    <property type="match status" value="2"/>
</dbReference>
<evidence type="ECO:0000256" key="3">
    <source>
        <dbReference type="ARBA" id="ARBA00023136"/>
    </source>
</evidence>
<dbReference type="Proteomes" id="UP000601587">
    <property type="component" value="Unassembled WGS sequence"/>
</dbReference>
<evidence type="ECO:0000313" key="9">
    <source>
        <dbReference type="EMBL" id="GFO99090.1"/>
    </source>
</evidence>
<dbReference type="RefSeq" id="WP_014918961.1">
    <property type="nucleotide sequence ID" value="NZ_BLYO01000192.1"/>
</dbReference>
<dbReference type="Proteomes" id="UP000267945">
    <property type="component" value="Chromosome"/>
</dbReference>
<comment type="subcellular location">
    <subcellularLocation>
        <location evidence="1">Membrane</location>
        <topology evidence="1">Lipid-anchor</topology>
    </subcellularLocation>
</comment>
<dbReference type="SUPFAM" id="SSF53850">
    <property type="entry name" value="Periplasmic binding protein-like II"/>
    <property type="match status" value="1"/>
</dbReference>
<gene>
    <name evidence="8" type="primary">metQ_1</name>
    <name evidence="10" type="ORF">IMAU50013_00744</name>
    <name evidence="8" type="ORF">LH5_00617</name>
    <name evidence="9" type="ORF">LHEH8_08460</name>
</gene>
<dbReference type="Pfam" id="PF03180">
    <property type="entry name" value="Lipoprotein_9"/>
    <property type="match status" value="1"/>
</dbReference>
<dbReference type="Proteomes" id="UP000618094">
    <property type="component" value="Unassembled WGS sequence"/>
</dbReference>
<dbReference type="GO" id="GO:0016020">
    <property type="term" value="C:membrane"/>
    <property type="evidence" value="ECO:0007669"/>
    <property type="project" value="UniProtKB-SubCell"/>
</dbReference>
<comment type="similarity">
    <text evidence="6">Belongs to the nlpA lipoprotein family.</text>
</comment>
<dbReference type="PIRSF" id="PIRSF002854">
    <property type="entry name" value="MetQ"/>
    <property type="match status" value="1"/>
</dbReference>
<evidence type="ECO:0000256" key="6">
    <source>
        <dbReference type="PIRNR" id="PIRNR002854"/>
    </source>
</evidence>
<evidence type="ECO:0000256" key="5">
    <source>
        <dbReference type="ARBA" id="ARBA00023288"/>
    </source>
</evidence>
<evidence type="ECO:0000313" key="8">
    <source>
        <dbReference type="EMBL" id="AZK90878.1"/>
    </source>
</evidence>
<organism evidence="8 11">
    <name type="scientific">Lactobacillus helveticus</name>
    <name type="common">Lactobacillus suntoryeus</name>
    <dbReference type="NCBI Taxonomy" id="1587"/>
    <lineage>
        <taxon>Bacteria</taxon>
        <taxon>Bacillati</taxon>
        <taxon>Bacillota</taxon>
        <taxon>Bacilli</taxon>
        <taxon>Lactobacillales</taxon>
        <taxon>Lactobacillaceae</taxon>
        <taxon>Lactobacillus</taxon>
    </lineage>
</organism>
<dbReference type="EMBL" id="WCGB01000010">
    <property type="protein sequence ID" value="NRN91217.1"/>
    <property type="molecule type" value="Genomic_DNA"/>
</dbReference>
<keyword evidence="3 7" id="KW-0472">Membrane</keyword>
<dbReference type="GeneID" id="99756787"/>
<evidence type="ECO:0000256" key="7">
    <source>
        <dbReference type="SAM" id="Phobius"/>
    </source>
</evidence>
<accession>A0A0R2MNS4</accession>
<evidence type="ECO:0000313" key="11">
    <source>
        <dbReference type="Proteomes" id="UP000267945"/>
    </source>
</evidence>
<dbReference type="AlphaFoldDB" id="A0A0R2MNS4"/>
<dbReference type="PANTHER" id="PTHR30429">
    <property type="entry name" value="D-METHIONINE-BINDING LIPOPROTEIN METQ"/>
    <property type="match status" value="1"/>
</dbReference>
<protein>
    <recommendedName>
        <fullName evidence="6">Lipoprotein</fullName>
    </recommendedName>
</protein>